<evidence type="ECO:0000313" key="3">
    <source>
        <dbReference type="EMBL" id="KYJ87037.1"/>
    </source>
</evidence>
<keyword evidence="2" id="KW-0812">Transmembrane</keyword>
<dbReference type="PANTHER" id="PTHR43317">
    <property type="entry name" value="THERMOSPERMINE SYNTHASE ACAULIS5"/>
    <property type="match status" value="1"/>
</dbReference>
<feature type="transmembrane region" description="Helical" evidence="2">
    <location>
        <begin position="583"/>
        <end position="603"/>
    </location>
</feature>
<protein>
    <recommendedName>
        <fullName evidence="5">Spermidine synthase</fullName>
    </recommendedName>
</protein>
<dbReference type="SUPFAM" id="SSF53335">
    <property type="entry name" value="S-adenosyl-L-methionine-dependent methyltransferases"/>
    <property type="match status" value="1"/>
</dbReference>
<feature type="transmembrane region" description="Helical" evidence="2">
    <location>
        <begin position="781"/>
        <end position="799"/>
    </location>
</feature>
<dbReference type="STRING" id="1630136.AS592_03640"/>
<accession>A0A151CHR5</accession>
<dbReference type="Proteomes" id="UP000075359">
    <property type="component" value="Unassembled WGS sequence"/>
</dbReference>
<feature type="transmembrane region" description="Helical" evidence="2">
    <location>
        <begin position="190"/>
        <end position="208"/>
    </location>
</feature>
<feature type="transmembrane region" description="Helical" evidence="2">
    <location>
        <begin position="723"/>
        <end position="744"/>
    </location>
</feature>
<feature type="transmembrane region" description="Helical" evidence="2">
    <location>
        <begin position="34"/>
        <end position="55"/>
    </location>
</feature>
<comment type="caution">
    <text evidence="3">The sequence shown here is derived from an EMBL/GenBank/DDBJ whole genome shotgun (WGS) entry which is preliminary data.</text>
</comment>
<keyword evidence="1" id="KW-0620">Polyamine biosynthesis</keyword>
<name>A0A151CHR5_9BACT</name>
<dbReference type="GO" id="GO:0006596">
    <property type="term" value="P:polyamine biosynthetic process"/>
    <property type="evidence" value="ECO:0007669"/>
    <property type="project" value="UniProtKB-KW"/>
</dbReference>
<feature type="transmembrane region" description="Helical" evidence="2">
    <location>
        <begin position="165"/>
        <end position="183"/>
    </location>
</feature>
<dbReference type="Pfam" id="PF01564">
    <property type="entry name" value="Spermine_synth"/>
    <property type="match status" value="1"/>
</dbReference>
<feature type="transmembrane region" description="Helical" evidence="2">
    <location>
        <begin position="682"/>
        <end position="703"/>
    </location>
</feature>
<feature type="transmembrane region" description="Helical" evidence="2">
    <location>
        <begin position="67"/>
        <end position="87"/>
    </location>
</feature>
<dbReference type="InterPro" id="IPR029063">
    <property type="entry name" value="SAM-dependent_MTases_sf"/>
</dbReference>
<dbReference type="CDD" id="cd02440">
    <property type="entry name" value="AdoMet_MTases"/>
    <property type="match status" value="1"/>
</dbReference>
<dbReference type="RefSeq" id="WP_067329578.1">
    <property type="nucleotide sequence ID" value="NZ_LNKT01000007.1"/>
</dbReference>
<evidence type="ECO:0000256" key="2">
    <source>
        <dbReference type="SAM" id="Phobius"/>
    </source>
</evidence>
<keyword evidence="4" id="KW-1185">Reference proteome</keyword>
<feature type="transmembrane region" description="Helical" evidence="2">
    <location>
        <begin position="142"/>
        <end position="159"/>
    </location>
</feature>
<dbReference type="EMBL" id="LNKT01000007">
    <property type="protein sequence ID" value="KYJ87037.1"/>
    <property type="molecule type" value="Genomic_DNA"/>
</dbReference>
<feature type="transmembrane region" description="Helical" evidence="2">
    <location>
        <begin position="623"/>
        <end position="642"/>
    </location>
</feature>
<evidence type="ECO:0000313" key="4">
    <source>
        <dbReference type="Proteomes" id="UP000075359"/>
    </source>
</evidence>
<sequence>MNRLPYLSIALVSAAALAYEILLMRLFGMIQWHHFAYMVISLALLGYGASGTFVSLAKNVLLRYADLAYFVMLLLFSVSSLLSFLLAQQIAFDPMELLWDYRQLVQLLWLYLLLALPFFFVATAIGLMFIRYSFGISKLYSANLVGSGLGSLGILYLLSLFFPESILQIISLFALLAAAVAVWEMKSGINAVVLLLFTAALAAIFLFGSNVTLRMNEYKDLSQTLRIGGMKIIEERSSALERLTVVESSDIPFRYVPGLSMAWGLEPPEQLAVFMDGNGMSVITKMPEKREALQYLDYQTSALAYHLKHIDSTFIVGAGGGTDILQALYHKVEKIEAVEIDPQMADLIAKRFAAFSGALYEKENVTVYTGEARAFIASSPKTFDLIQMAMVESFGASAAGLYSLSENYLYTTEAIALYLSHLRPGGYLSVTRWLKLPPRDMLKLFATALEALEKSGIADPGKQLVMIRGLQTGTLLVKNGPFTSGEIEALKRFCTTRLFDMVYYSGMPPSEANRYNRLEKPVFYNGVQELLKHKESFYENYKFYVRPPSDDRPYFGHFFKWKSLPELFALRGKGGLNLLESGYLILVATLLQAIAASIVLILLPLLFQRNIPKEHTGRQRTKVLLYFFSLGFAFLFLEIYFIQKLTLFLTHPINTVAIVLGSFLIFAGLGSSYSFRLAQKNGYRVATTYAVVSIVILGLVYIWMLDPLFSVLITRGELFKATVAVALIAPVAFAMGIPFAMGLSSLGKTDEAMIPWAWGVNGCASVISAAMATLVSIHFGFLVVMLLALFFYLAALFVFPAEKMS</sequence>
<keyword evidence="2" id="KW-1133">Transmembrane helix</keyword>
<feature type="transmembrane region" description="Helical" evidence="2">
    <location>
        <begin position="107"/>
        <end position="130"/>
    </location>
</feature>
<dbReference type="AlphaFoldDB" id="A0A151CHR5"/>
<feature type="transmembrane region" description="Helical" evidence="2">
    <location>
        <begin position="756"/>
        <end position="775"/>
    </location>
</feature>
<evidence type="ECO:0008006" key="5">
    <source>
        <dbReference type="Google" id="ProtNLM"/>
    </source>
</evidence>
<dbReference type="PANTHER" id="PTHR43317:SF1">
    <property type="entry name" value="THERMOSPERMINE SYNTHASE ACAULIS5"/>
    <property type="match status" value="1"/>
</dbReference>
<dbReference type="Gene3D" id="3.40.50.150">
    <property type="entry name" value="Vaccinia Virus protein VP39"/>
    <property type="match status" value="1"/>
</dbReference>
<proteinExistence type="predicted"/>
<organism evidence="3 4">
    <name type="scientific">Sulfurovum riftiae</name>
    <dbReference type="NCBI Taxonomy" id="1630136"/>
    <lineage>
        <taxon>Bacteria</taxon>
        <taxon>Pseudomonadati</taxon>
        <taxon>Campylobacterota</taxon>
        <taxon>Epsilonproteobacteria</taxon>
        <taxon>Campylobacterales</taxon>
        <taxon>Sulfurovaceae</taxon>
        <taxon>Sulfurovum</taxon>
    </lineage>
</organism>
<feature type="transmembrane region" description="Helical" evidence="2">
    <location>
        <begin position="648"/>
        <end position="670"/>
    </location>
</feature>
<keyword evidence="2" id="KW-0472">Membrane</keyword>
<reference evidence="3 4" key="1">
    <citation type="submission" date="2015-11" db="EMBL/GenBank/DDBJ databases">
        <title>Draft genome of Sulfurovum riftiae 1812E, a member of the Epsilonproteobacteria isolated from the tube of the deep-sea hydrothermal vent tubewom Riftia pachyptila.</title>
        <authorList>
            <person name="Vetriani C."/>
            <person name="Giovannelli D."/>
        </authorList>
    </citation>
    <scope>NUCLEOTIDE SEQUENCE [LARGE SCALE GENOMIC DNA]</scope>
    <source>
        <strain evidence="3 4">1812E</strain>
    </source>
</reference>
<gene>
    <name evidence="3" type="ORF">AS592_03640</name>
</gene>
<evidence type="ECO:0000256" key="1">
    <source>
        <dbReference type="ARBA" id="ARBA00023115"/>
    </source>
</evidence>